<keyword evidence="4 6" id="KW-1133">Transmembrane helix</keyword>
<feature type="transmembrane region" description="Helical" evidence="6">
    <location>
        <begin position="243"/>
        <end position="267"/>
    </location>
</feature>
<evidence type="ECO:0000256" key="6">
    <source>
        <dbReference type="SAM" id="Phobius"/>
    </source>
</evidence>
<feature type="domain" description="Major facilitator superfamily (MFS) profile" evidence="7">
    <location>
        <begin position="1"/>
        <end position="389"/>
    </location>
</feature>
<feature type="transmembrane region" description="Helical" evidence="6">
    <location>
        <begin position="52"/>
        <end position="70"/>
    </location>
</feature>
<dbReference type="SUPFAM" id="SSF103473">
    <property type="entry name" value="MFS general substrate transporter"/>
    <property type="match status" value="1"/>
</dbReference>
<dbReference type="GO" id="GO:0005886">
    <property type="term" value="C:plasma membrane"/>
    <property type="evidence" value="ECO:0007669"/>
    <property type="project" value="UniProtKB-SubCell"/>
</dbReference>
<feature type="transmembrane region" description="Helical" evidence="6">
    <location>
        <begin position="301"/>
        <end position="325"/>
    </location>
</feature>
<dbReference type="Pfam" id="PF07690">
    <property type="entry name" value="MFS_1"/>
    <property type="match status" value="2"/>
</dbReference>
<feature type="transmembrane region" description="Helical" evidence="6">
    <location>
        <begin position="366"/>
        <end position="386"/>
    </location>
</feature>
<feature type="transmembrane region" description="Helical" evidence="6">
    <location>
        <begin position="154"/>
        <end position="175"/>
    </location>
</feature>
<dbReference type="Proteomes" id="UP000612362">
    <property type="component" value="Unassembled WGS sequence"/>
</dbReference>
<feature type="transmembrane region" description="Helical" evidence="6">
    <location>
        <begin position="20"/>
        <end position="40"/>
    </location>
</feature>
<dbReference type="CDD" id="cd17330">
    <property type="entry name" value="MFS_SLC46_TetA_like"/>
    <property type="match status" value="1"/>
</dbReference>
<sequence>MAIIPIIPVVVLGQFSATPFQAALVIATYYVAQVLAAPWLGSLADRFGRRPILLLSQVGTIGSYLLLIFATPLGALLAHAGLRLGIAPGLAVIYLARVLDGLTGGNVSVAGAYASDISTPEKRTQALGLVGGASGLGHILGPALAGLLAGVDLFAPFVAAAVVSGVTVLLTLILLSEPSIRAQIPDTQAQSAEEVTLSRVLLSRSVVLILATALLVGLYMAGLSGTFALYADRVLLPGQPEGVVVSTVGWIITVLGLVMALTQLVLLNPLAGHLGERKAIVLGCVLLLVSAVGLFTVTSLWVVIACVVIFSLGYGIVWPTLQALITRAGPERLSGRLLGWFQATFSLALILGPIVGGFAFDTIAPRAVYMGSIGVMALALVLSIGLQRLPLRDVEKSQQTIRFHH</sequence>
<keyword evidence="3 6" id="KW-0812">Transmembrane</keyword>
<evidence type="ECO:0000256" key="2">
    <source>
        <dbReference type="ARBA" id="ARBA00022448"/>
    </source>
</evidence>
<dbReference type="GO" id="GO:0022857">
    <property type="term" value="F:transmembrane transporter activity"/>
    <property type="evidence" value="ECO:0007669"/>
    <property type="project" value="InterPro"/>
</dbReference>
<evidence type="ECO:0000256" key="1">
    <source>
        <dbReference type="ARBA" id="ARBA00004651"/>
    </source>
</evidence>
<dbReference type="Gene3D" id="1.20.1250.20">
    <property type="entry name" value="MFS general substrate transporter like domains"/>
    <property type="match status" value="1"/>
</dbReference>
<feature type="transmembrane region" description="Helical" evidence="6">
    <location>
        <begin position="337"/>
        <end position="360"/>
    </location>
</feature>
<dbReference type="PROSITE" id="PS50850">
    <property type="entry name" value="MFS"/>
    <property type="match status" value="1"/>
</dbReference>
<protein>
    <submittedName>
        <fullName evidence="8">Tetracycline resistance MFS efflux pump</fullName>
    </submittedName>
</protein>
<feature type="transmembrane region" description="Helical" evidence="6">
    <location>
        <begin position="126"/>
        <end position="148"/>
    </location>
</feature>
<accession>A0A8J3IES8</accession>
<dbReference type="EMBL" id="BNJF01000008">
    <property type="protein sequence ID" value="GHO50629.1"/>
    <property type="molecule type" value="Genomic_DNA"/>
</dbReference>
<keyword evidence="9" id="KW-1185">Reference proteome</keyword>
<dbReference type="InterPro" id="IPR001958">
    <property type="entry name" value="Tet-R_TetA/multi-R_MdtG-like"/>
</dbReference>
<keyword evidence="5 6" id="KW-0472">Membrane</keyword>
<evidence type="ECO:0000256" key="4">
    <source>
        <dbReference type="ARBA" id="ARBA00022989"/>
    </source>
</evidence>
<dbReference type="AlphaFoldDB" id="A0A8J3IES8"/>
<dbReference type="RefSeq" id="WP_220199600.1">
    <property type="nucleotide sequence ID" value="NZ_BNJF01000008.1"/>
</dbReference>
<feature type="transmembrane region" description="Helical" evidence="6">
    <location>
        <begin position="206"/>
        <end position="231"/>
    </location>
</feature>
<name>A0A8J3IES8_9CHLR</name>
<evidence type="ECO:0000313" key="9">
    <source>
        <dbReference type="Proteomes" id="UP000612362"/>
    </source>
</evidence>
<evidence type="ECO:0000313" key="8">
    <source>
        <dbReference type="EMBL" id="GHO50629.1"/>
    </source>
</evidence>
<dbReference type="PANTHER" id="PTHR23504">
    <property type="entry name" value="MAJOR FACILITATOR SUPERFAMILY DOMAIN-CONTAINING PROTEIN 10"/>
    <property type="match status" value="1"/>
</dbReference>
<reference evidence="8" key="1">
    <citation type="submission" date="2020-10" db="EMBL/GenBank/DDBJ databases">
        <title>Taxonomic study of unclassified bacteria belonging to the class Ktedonobacteria.</title>
        <authorList>
            <person name="Yabe S."/>
            <person name="Wang C.M."/>
            <person name="Zheng Y."/>
            <person name="Sakai Y."/>
            <person name="Cavaletti L."/>
            <person name="Monciardini P."/>
            <person name="Donadio S."/>
        </authorList>
    </citation>
    <scope>NUCLEOTIDE SEQUENCE</scope>
    <source>
        <strain evidence="8">SOSP1-1</strain>
    </source>
</reference>
<comment type="subcellular location">
    <subcellularLocation>
        <location evidence="1">Cell membrane</location>
        <topology evidence="1">Multi-pass membrane protein</topology>
    </subcellularLocation>
</comment>
<organism evidence="8 9">
    <name type="scientific">Ktedonospora formicarum</name>
    <dbReference type="NCBI Taxonomy" id="2778364"/>
    <lineage>
        <taxon>Bacteria</taxon>
        <taxon>Bacillati</taxon>
        <taxon>Chloroflexota</taxon>
        <taxon>Ktedonobacteria</taxon>
        <taxon>Ktedonobacterales</taxon>
        <taxon>Ktedonobacteraceae</taxon>
        <taxon>Ktedonospora</taxon>
    </lineage>
</organism>
<dbReference type="InterPro" id="IPR011701">
    <property type="entry name" value="MFS"/>
</dbReference>
<comment type="caution">
    <text evidence="8">The sequence shown here is derived from an EMBL/GenBank/DDBJ whole genome shotgun (WGS) entry which is preliminary data.</text>
</comment>
<gene>
    <name evidence="8" type="ORF">KSX_87920</name>
</gene>
<dbReference type="PRINTS" id="PR01035">
    <property type="entry name" value="TCRTETA"/>
</dbReference>
<dbReference type="InterPro" id="IPR036259">
    <property type="entry name" value="MFS_trans_sf"/>
</dbReference>
<feature type="transmembrane region" description="Helical" evidence="6">
    <location>
        <begin position="279"/>
        <end position="295"/>
    </location>
</feature>
<evidence type="ECO:0000259" key="7">
    <source>
        <dbReference type="PROSITE" id="PS50850"/>
    </source>
</evidence>
<evidence type="ECO:0000256" key="5">
    <source>
        <dbReference type="ARBA" id="ARBA00023136"/>
    </source>
</evidence>
<proteinExistence type="predicted"/>
<evidence type="ECO:0000256" key="3">
    <source>
        <dbReference type="ARBA" id="ARBA00022692"/>
    </source>
</evidence>
<keyword evidence="2" id="KW-0813">Transport</keyword>
<dbReference type="InterPro" id="IPR020846">
    <property type="entry name" value="MFS_dom"/>
</dbReference>
<dbReference type="PANTHER" id="PTHR23504:SF15">
    <property type="entry name" value="MAJOR FACILITATOR SUPERFAMILY (MFS) PROFILE DOMAIN-CONTAINING PROTEIN"/>
    <property type="match status" value="1"/>
</dbReference>